<dbReference type="Proteomes" id="UP000180253">
    <property type="component" value="Unassembled WGS sequence"/>
</dbReference>
<keyword evidence="1" id="KW-0732">Signal</keyword>
<name>A0A1S1N274_9GAMM</name>
<dbReference type="InterPro" id="IPR019405">
    <property type="entry name" value="Lactonase_7-beta_prop"/>
</dbReference>
<comment type="caution">
    <text evidence="2">The sequence shown here is derived from an EMBL/GenBank/DDBJ whole genome shotgun (WGS) entry which is preliminary data.</text>
</comment>
<evidence type="ECO:0000313" key="2">
    <source>
        <dbReference type="EMBL" id="OHU93554.1"/>
    </source>
</evidence>
<protein>
    <recommendedName>
        <fullName evidence="4">6-phosphogluconolactonase</fullName>
    </recommendedName>
</protein>
<dbReference type="SUPFAM" id="SSF75011">
    <property type="entry name" value="3-carboxy-cis,cis-mucoante lactonizing enzyme"/>
    <property type="match status" value="1"/>
</dbReference>
<organism evidence="2 3">
    <name type="scientific">Pseudoalteromonas byunsanensis</name>
    <dbReference type="NCBI Taxonomy" id="327939"/>
    <lineage>
        <taxon>Bacteria</taxon>
        <taxon>Pseudomonadati</taxon>
        <taxon>Pseudomonadota</taxon>
        <taxon>Gammaproteobacteria</taxon>
        <taxon>Alteromonadales</taxon>
        <taxon>Pseudoalteromonadaceae</taxon>
        <taxon>Pseudoalteromonas</taxon>
    </lineage>
</organism>
<sequence length="395" mass="43073">MVQYKVLLTLFLSMVFILPVSAKLTQSAAHVTIIQTLKDGVDKVDGLDNPRLVKLAKDKKTAYVLSGDDNSLSVFDINHKNELSQSDMINSDEQADVYLEGAAGLVVLDDSKRLAVVSFYNGALSLFGQSETQSYTPLQVISDHLAPERVFKSAESLADKDNFGLLGAWDIAKSNNGKQLFVAGYKSNEVAVFNLTSEGLEFAYKVHRLAQQPKSLGSPVSIALSNTDDRVFILGYEGNTLTIYSKDEDSKLSFKQQLENPHTQPTHFNNPQKILLSADSKTVYVANSTGSSISVFSLQDDEYSFTQSVVHDGLKGVGSLLLSHDGKKLYAAGEQDSGFVQFAVAPNGTLNFANRYNSPDQTIHSVSSMVELVNDKLLLVLSAKADALYVVELPE</sequence>
<gene>
    <name evidence="2" type="ORF">BIW53_19625</name>
</gene>
<evidence type="ECO:0000256" key="1">
    <source>
        <dbReference type="SAM" id="SignalP"/>
    </source>
</evidence>
<feature type="signal peptide" evidence="1">
    <location>
        <begin position="1"/>
        <end position="22"/>
    </location>
</feature>
<dbReference type="PANTHER" id="PTHR47197">
    <property type="entry name" value="PROTEIN NIRF"/>
    <property type="match status" value="1"/>
</dbReference>
<proteinExistence type="predicted"/>
<dbReference type="InterPro" id="IPR015943">
    <property type="entry name" value="WD40/YVTN_repeat-like_dom_sf"/>
</dbReference>
<dbReference type="STRING" id="327939.BIW53_19625"/>
<reference evidence="2 3" key="1">
    <citation type="submission" date="2016-10" db="EMBL/GenBank/DDBJ databases">
        <title>Pseudoalteromonas amylolytica sp. nov., isolated from the surface seawater.</title>
        <authorList>
            <person name="Wu Y.-H."/>
            <person name="Cheng H."/>
            <person name="Jin X.-B."/>
            <person name="Wang C.-S."/>
            <person name="Xu X.-W."/>
        </authorList>
    </citation>
    <scope>NUCLEOTIDE SEQUENCE [LARGE SCALE GENOMIC DNA]</scope>
    <source>
        <strain evidence="2 3">JCM 12483</strain>
    </source>
</reference>
<accession>A0A1S1N274</accession>
<dbReference type="OrthoDB" id="6253001at2"/>
<evidence type="ECO:0000313" key="3">
    <source>
        <dbReference type="Proteomes" id="UP000180253"/>
    </source>
</evidence>
<keyword evidence="3" id="KW-1185">Reference proteome</keyword>
<dbReference type="AlphaFoldDB" id="A0A1S1N274"/>
<dbReference type="Pfam" id="PF10282">
    <property type="entry name" value="Lactonase"/>
    <property type="match status" value="1"/>
</dbReference>
<evidence type="ECO:0008006" key="4">
    <source>
        <dbReference type="Google" id="ProtNLM"/>
    </source>
</evidence>
<feature type="chain" id="PRO_5010305784" description="6-phosphogluconolactonase" evidence="1">
    <location>
        <begin position="23"/>
        <end position="395"/>
    </location>
</feature>
<dbReference type="Gene3D" id="2.130.10.10">
    <property type="entry name" value="YVTN repeat-like/Quinoprotein amine dehydrogenase"/>
    <property type="match status" value="2"/>
</dbReference>
<dbReference type="PANTHER" id="PTHR47197:SF3">
    <property type="entry name" value="DIHYDRO-HEME D1 DEHYDROGENASE"/>
    <property type="match status" value="1"/>
</dbReference>
<dbReference type="EMBL" id="MNAN01000037">
    <property type="protein sequence ID" value="OHU93554.1"/>
    <property type="molecule type" value="Genomic_DNA"/>
</dbReference>
<dbReference type="InterPro" id="IPR051200">
    <property type="entry name" value="Host-pathogen_enzymatic-act"/>
</dbReference>